<dbReference type="AlphaFoldDB" id="A0A284QKX2"/>
<reference evidence="2" key="1">
    <citation type="journal article" date="2017" name="Nat. Ecol. Evol.">
        <title>Genome expansion and lineage-specific genetic innovations in the forest pathogenic fungi Armillaria.</title>
        <authorList>
            <person name="Sipos G."/>
            <person name="Prasanna A.N."/>
            <person name="Walter M.C."/>
            <person name="O'Connor E."/>
            <person name="Balint B."/>
            <person name="Krizsan K."/>
            <person name="Kiss B."/>
            <person name="Hess J."/>
            <person name="Varga T."/>
            <person name="Slot J."/>
            <person name="Riley R."/>
            <person name="Boka B."/>
            <person name="Rigling D."/>
            <person name="Barry K."/>
            <person name="Lee J."/>
            <person name="Mihaltcheva S."/>
            <person name="LaButti K."/>
            <person name="Lipzen A."/>
            <person name="Waldron R."/>
            <person name="Moloney N.M."/>
            <person name="Sperisen C."/>
            <person name="Kredics L."/>
            <person name="Vagvoelgyi C."/>
            <person name="Patrignani A."/>
            <person name="Fitzpatrick D."/>
            <person name="Nagy I."/>
            <person name="Doyle S."/>
            <person name="Anderson J.B."/>
            <person name="Grigoriev I.V."/>
            <person name="Gueldener U."/>
            <person name="Muensterkoetter M."/>
            <person name="Nagy L.G."/>
        </authorList>
    </citation>
    <scope>NUCLEOTIDE SEQUENCE [LARGE SCALE GENOMIC DNA]</scope>
    <source>
        <strain evidence="2">C18/9</strain>
    </source>
</reference>
<proteinExistence type="predicted"/>
<dbReference type="Proteomes" id="UP000219338">
    <property type="component" value="Unassembled WGS sequence"/>
</dbReference>
<accession>A0A284QKX2</accession>
<evidence type="ECO:0000313" key="1">
    <source>
        <dbReference type="EMBL" id="SJK97124.1"/>
    </source>
</evidence>
<sequence>MVISLTHPKTVNTTVVAWITELHAYIQIKEHNQLIIINIIHKIVSGDVEVLSGTGQHVFWQIRHRSAWLKLRFFYERRIIVLEASRDMLNGFVTRIVRTQRQHHSAQHRT</sequence>
<dbReference type="EMBL" id="FUEG01000001">
    <property type="protein sequence ID" value="SJK97124.1"/>
    <property type="molecule type" value="Genomic_DNA"/>
</dbReference>
<protein>
    <submittedName>
        <fullName evidence="1">Uncharacterized protein</fullName>
    </submittedName>
</protein>
<name>A0A284QKX2_ARMOS</name>
<keyword evidence="2" id="KW-1185">Reference proteome</keyword>
<gene>
    <name evidence="1" type="ORF">ARMOST_00375</name>
</gene>
<organism evidence="1 2">
    <name type="scientific">Armillaria ostoyae</name>
    <name type="common">Armillaria root rot fungus</name>
    <dbReference type="NCBI Taxonomy" id="47428"/>
    <lineage>
        <taxon>Eukaryota</taxon>
        <taxon>Fungi</taxon>
        <taxon>Dikarya</taxon>
        <taxon>Basidiomycota</taxon>
        <taxon>Agaricomycotina</taxon>
        <taxon>Agaricomycetes</taxon>
        <taxon>Agaricomycetidae</taxon>
        <taxon>Agaricales</taxon>
        <taxon>Marasmiineae</taxon>
        <taxon>Physalacriaceae</taxon>
        <taxon>Armillaria</taxon>
    </lineage>
</organism>
<evidence type="ECO:0000313" key="2">
    <source>
        <dbReference type="Proteomes" id="UP000219338"/>
    </source>
</evidence>